<reference evidence="8" key="1">
    <citation type="submission" date="2025-08" db="UniProtKB">
        <authorList>
            <consortium name="RefSeq"/>
        </authorList>
    </citation>
    <scope>IDENTIFICATION</scope>
    <source>
        <tissue evidence="8">Total insect</tissue>
    </source>
</reference>
<dbReference type="GO" id="GO:0004553">
    <property type="term" value="F:hydrolase activity, hydrolyzing O-glycosyl compounds"/>
    <property type="evidence" value="ECO:0007669"/>
    <property type="project" value="InterPro"/>
</dbReference>
<dbReference type="Proteomes" id="UP000515158">
    <property type="component" value="Unplaced"/>
</dbReference>
<dbReference type="Gene3D" id="3.20.20.80">
    <property type="entry name" value="Glycosidases"/>
    <property type="match status" value="1"/>
</dbReference>
<evidence type="ECO:0000313" key="8">
    <source>
        <dbReference type="RefSeq" id="XP_034242578.1"/>
    </source>
</evidence>
<dbReference type="KEGG" id="tpal:117646041"/>
<dbReference type="GO" id="GO:0009251">
    <property type="term" value="P:glucan catabolic process"/>
    <property type="evidence" value="ECO:0007669"/>
    <property type="project" value="TreeGrafter"/>
</dbReference>
<gene>
    <name evidence="8" type="primary">LOC117646041</name>
</gene>
<evidence type="ECO:0000313" key="7">
    <source>
        <dbReference type="Proteomes" id="UP000515158"/>
    </source>
</evidence>
<evidence type="ECO:0000259" key="6">
    <source>
        <dbReference type="Pfam" id="PF00150"/>
    </source>
</evidence>
<keyword evidence="7" id="KW-1185">Reference proteome</keyword>
<dbReference type="GeneID" id="117646041"/>
<feature type="domain" description="Glycoside hydrolase family 5" evidence="6">
    <location>
        <begin position="35"/>
        <end position="278"/>
    </location>
</feature>
<evidence type="ECO:0000256" key="5">
    <source>
        <dbReference type="SAM" id="SignalP"/>
    </source>
</evidence>
<feature type="signal peptide" evidence="5">
    <location>
        <begin position="1"/>
        <end position="21"/>
    </location>
</feature>
<keyword evidence="3 4" id="KW-0326">Glycosidase</keyword>
<keyword evidence="5" id="KW-0732">Signal</keyword>
<evidence type="ECO:0000256" key="4">
    <source>
        <dbReference type="RuleBase" id="RU361153"/>
    </source>
</evidence>
<evidence type="ECO:0000256" key="3">
    <source>
        <dbReference type="ARBA" id="ARBA00023295"/>
    </source>
</evidence>
<comment type="similarity">
    <text evidence="1 4">Belongs to the glycosyl hydrolase 5 (cellulase A) family.</text>
</comment>
<dbReference type="PANTHER" id="PTHR34142:SF1">
    <property type="entry name" value="GLYCOSIDE HYDROLASE FAMILY 5 DOMAIN-CONTAINING PROTEIN"/>
    <property type="match status" value="1"/>
</dbReference>
<accession>A0A6P8YRD5</accession>
<name>A0A6P8YRD5_THRPL</name>
<organism evidence="8">
    <name type="scientific">Thrips palmi</name>
    <name type="common">Melon thrips</name>
    <dbReference type="NCBI Taxonomy" id="161013"/>
    <lineage>
        <taxon>Eukaryota</taxon>
        <taxon>Metazoa</taxon>
        <taxon>Ecdysozoa</taxon>
        <taxon>Arthropoda</taxon>
        <taxon>Hexapoda</taxon>
        <taxon>Insecta</taxon>
        <taxon>Pterygota</taxon>
        <taxon>Neoptera</taxon>
        <taxon>Paraneoptera</taxon>
        <taxon>Thysanoptera</taxon>
        <taxon>Terebrantia</taxon>
        <taxon>Thripoidea</taxon>
        <taxon>Thripidae</taxon>
        <taxon>Thrips</taxon>
    </lineage>
</organism>
<evidence type="ECO:0000256" key="1">
    <source>
        <dbReference type="ARBA" id="ARBA00005641"/>
    </source>
</evidence>
<dbReference type="OrthoDB" id="8185432at2759"/>
<dbReference type="Pfam" id="PF00150">
    <property type="entry name" value="Cellulase"/>
    <property type="match status" value="1"/>
</dbReference>
<dbReference type="InterPro" id="IPR001547">
    <property type="entry name" value="Glyco_hydro_5"/>
</dbReference>
<keyword evidence="2 4" id="KW-0378">Hydrolase</keyword>
<dbReference type="InterPro" id="IPR017853">
    <property type="entry name" value="GH"/>
</dbReference>
<sequence length="320" mass="34761">MLGRTAVFLLIVASASQAVSGANGGLRVSGTQILDGKGYGFVMRGINYAHSWFKDDAEKSIPAIARTGVNVVRIVLSNGDTYYKDDAATVQRLLDLCRQNHLVAMLEVHDATGSDDVSALNRAADYWISLADTLRGLEDRVIINVANEWHGSSGKAEEWASAYRSVLPRLRSAGLKHLIVVDAAGWGQDAAVIAQKGRSVFEADPLRNTIFSIHMYEVAGQDEATVKRHIDNSLAIGVPLIIGEFSDAQTGKPVDYKTIMSYCRQRSVGWIAWSWYGNNADTANMDLATGPAGELTNLGWEIVNGEYGVRSTAWPVSTWA</sequence>
<feature type="chain" id="PRO_5027561417" evidence="5">
    <location>
        <begin position="22"/>
        <end position="320"/>
    </location>
</feature>
<dbReference type="AlphaFoldDB" id="A0A6P8YRD5"/>
<dbReference type="InParanoid" id="A0A6P8YRD5"/>
<dbReference type="SUPFAM" id="SSF51445">
    <property type="entry name" value="(Trans)glycosidases"/>
    <property type="match status" value="1"/>
</dbReference>
<protein>
    <submittedName>
        <fullName evidence="8">Mannan endo-1,4-beta-mannosidase-like</fullName>
    </submittedName>
</protein>
<evidence type="ECO:0000256" key="2">
    <source>
        <dbReference type="ARBA" id="ARBA00022801"/>
    </source>
</evidence>
<proteinExistence type="inferred from homology"/>
<dbReference type="RefSeq" id="XP_034242578.1">
    <property type="nucleotide sequence ID" value="XM_034386687.1"/>
</dbReference>
<dbReference type="PANTHER" id="PTHR34142">
    <property type="entry name" value="ENDO-BETA-1,4-GLUCANASE A"/>
    <property type="match status" value="1"/>
</dbReference>